<dbReference type="Proteomes" id="UP000676336">
    <property type="component" value="Unassembled WGS sequence"/>
</dbReference>
<protein>
    <submittedName>
        <fullName evidence="1">Uncharacterized protein</fullName>
    </submittedName>
</protein>
<organism evidence="1 2">
    <name type="scientific">Rotaria magnacalcarata</name>
    <dbReference type="NCBI Taxonomy" id="392030"/>
    <lineage>
        <taxon>Eukaryota</taxon>
        <taxon>Metazoa</taxon>
        <taxon>Spiralia</taxon>
        <taxon>Gnathifera</taxon>
        <taxon>Rotifera</taxon>
        <taxon>Eurotatoria</taxon>
        <taxon>Bdelloidea</taxon>
        <taxon>Philodinida</taxon>
        <taxon>Philodinidae</taxon>
        <taxon>Rotaria</taxon>
    </lineage>
</organism>
<evidence type="ECO:0000313" key="1">
    <source>
        <dbReference type="EMBL" id="CAF5071694.1"/>
    </source>
</evidence>
<sequence>SISCLPGGVRVNSAPYPLHLSSAQKYVSIPLYVLTVFEAPQAHQQQRRSMIAI</sequence>
<evidence type="ECO:0000313" key="2">
    <source>
        <dbReference type="Proteomes" id="UP000676336"/>
    </source>
</evidence>
<accession>A0A8S3EE88</accession>
<reference evidence="1" key="1">
    <citation type="submission" date="2021-02" db="EMBL/GenBank/DDBJ databases">
        <authorList>
            <person name="Nowell W R."/>
        </authorList>
    </citation>
    <scope>NUCLEOTIDE SEQUENCE</scope>
</reference>
<feature type="non-terminal residue" evidence="1">
    <location>
        <position position="1"/>
    </location>
</feature>
<dbReference type="EMBL" id="CAJOBI010234396">
    <property type="protein sequence ID" value="CAF5071694.1"/>
    <property type="molecule type" value="Genomic_DNA"/>
</dbReference>
<dbReference type="AlphaFoldDB" id="A0A8S3EE88"/>
<comment type="caution">
    <text evidence="1">The sequence shown here is derived from an EMBL/GenBank/DDBJ whole genome shotgun (WGS) entry which is preliminary data.</text>
</comment>
<gene>
    <name evidence="1" type="ORF">SMN809_LOCUS60315</name>
</gene>
<proteinExistence type="predicted"/>
<name>A0A8S3EE88_9BILA</name>